<accession>A0A0M0JPE3</accession>
<dbReference type="OrthoDB" id="422005at2759"/>
<evidence type="ECO:0000256" key="3">
    <source>
        <dbReference type="SAM" id="SignalP"/>
    </source>
</evidence>
<feature type="domain" description="CSD" evidence="4">
    <location>
        <begin position="44"/>
        <end position="111"/>
    </location>
</feature>
<protein>
    <submittedName>
        <fullName evidence="5">Cold-shock DNA binding protein</fullName>
    </submittedName>
</protein>
<dbReference type="SUPFAM" id="SSF50249">
    <property type="entry name" value="Nucleic acid-binding proteins"/>
    <property type="match status" value="1"/>
</dbReference>
<dbReference type="InterPro" id="IPR051373">
    <property type="entry name" value="Lin-28_RNA-binding"/>
</dbReference>
<dbReference type="PROSITE" id="PS51857">
    <property type="entry name" value="CSD_2"/>
    <property type="match status" value="1"/>
</dbReference>
<dbReference type="InterPro" id="IPR011129">
    <property type="entry name" value="CSD"/>
</dbReference>
<keyword evidence="2" id="KW-0963">Cytoplasm</keyword>
<dbReference type="InterPro" id="IPR012340">
    <property type="entry name" value="NA-bd_OB-fold"/>
</dbReference>
<dbReference type="Proteomes" id="UP000037460">
    <property type="component" value="Unassembled WGS sequence"/>
</dbReference>
<proteinExistence type="predicted"/>
<dbReference type="AlphaFoldDB" id="A0A0M0JPE3"/>
<dbReference type="GO" id="GO:0005634">
    <property type="term" value="C:nucleus"/>
    <property type="evidence" value="ECO:0007669"/>
    <property type="project" value="TreeGrafter"/>
</dbReference>
<dbReference type="EMBL" id="JWZX01002618">
    <property type="protein sequence ID" value="KOO28118.1"/>
    <property type="molecule type" value="Genomic_DNA"/>
</dbReference>
<keyword evidence="3" id="KW-0732">Signal</keyword>
<evidence type="ECO:0000259" key="4">
    <source>
        <dbReference type="PROSITE" id="PS51857"/>
    </source>
</evidence>
<organism evidence="5 6">
    <name type="scientific">Chrysochromulina tobinii</name>
    <dbReference type="NCBI Taxonomy" id="1460289"/>
    <lineage>
        <taxon>Eukaryota</taxon>
        <taxon>Haptista</taxon>
        <taxon>Haptophyta</taxon>
        <taxon>Prymnesiophyceae</taxon>
        <taxon>Prymnesiales</taxon>
        <taxon>Chrysochromulinaceae</taxon>
        <taxon>Chrysochromulina</taxon>
    </lineage>
</organism>
<dbReference type="InterPro" id="IPR019844">
    <property type="entry name" value="CSD_CS"/>
</dbReference>
<dbReference type="PANTHER" id="PTHR46109">
    <property type="entry name" value="PROTEIN LIN-28"/>
    <property type="match status" value="1"/>
</dbReference>
<feature type="signal peptide" evidence="3">
    <location>
        <begin position="1"/>
        <end position="18"/>
    </location>
</feature>
<evidence type="ECO:0000313" key="5">
    <source>
        <dbReference type="EMBL" id="KOO28118.1"/>
    </source>
</evidence>
<dbReference type="PANTHER" id="PTHR46109:SF1">
    <property type="entry name" value="PROTEIN LIN-28 HOMOLOG"/>
    <property type="match status" value="1"/>
</dbReference>
<sequence length="132" mass="14186">MARGLILCLLHALAVASALVITPAVRAVRLAPRAACPTMDGDGPMVGKCKWFNVEKGYGFISIDNENRDVFVHQSDIYAPGFRTLAEGEALEFRLTTDPKTGKVKAVDVTGPDGAYVQGAPRQAKGGEDEYY</sequence>
<dbReference type="Pfam" id="PF00313">
    <property type="entry name" value="CSD"/>
    <property type="match status" value="1"/>
</dbReference>
<feature type="chain" id="PRO_5005601953" evidence="3">
    <location>
        <begin position="19"/>
        <end position="132"/>
    </location>
</feature>
<dbReference type="Gene3D" id="2.40.50.140">
    <property type="entry name" value="Nucleic acid-binding proteins"/>
    <property type="match status" value="1"/>
</dbReference>
<gene>
    <name evidence="5" type="ORF">Ctob_002724</name>
</gene>
<dbReference type="CDD" id="cd04458">
    <property type="entry name" value="CSP_CDS"/>
    <property type="match status" value="1"/>
</dbReference>
<comment type="subcellular location">
    <subcellularLocation>
        <location evidence="1">Cytoplasm</location>
    </subcellularLocation>
</comment>
<reference evidence="6" key="1">
    <citation type="journal article" date="2015" name="PLoS Genet.">
        <title>Genome Sequence and Transcriptome Analyses of Chrysochromulina tobin: Metabolic Tools for Enhanced Algal Fitness in the Prominent Order Prymnesiales (Haptophyceae).</title>
        <authorList>
            <person name="Hovde B.T."/>
            <person name="Deodato C.R."/>
            <person name="Hunsperger H.M."/>
            <person name="Ryken S.A."/>
            <person name="Yost W."/>
            <person name="Jha R.K."/>
            <person name="Patterson J."/>
            <person name="Monnat R.J. Jr."/>
            <person name="Barlow S.B."/>
            <person name="Starkenburg S.R."/>
            <person name="Cattolico R.A."/>
        </authorList>
    </citation>
    <scope>NUCLEOTIDE SEQUENCE</scope>
    <source>
        <strain evidence="6">CCMP291</strain>
    </source>
</reference>
<evidence type="ECO:0000256" key="1">
    <source>
        <dbReference type="ARBA" id="ARBA00004496"/>
    </source>
</evidence>
<dbReference type="InterPro" id="IPR002059">
    <property type="entry name" value="CSP_DNA-bd"/>
</dbReference>
<evidence type="ECO:0000313" key="6">
    <source>
        <dbReference type="Proteomes" id="UP000037460"/>
    </source>
</evidence>
<dbReference type="GO" id="GO:0005737">
    <property type="term" value="C:cytoplasm"/>
    <property type="evidence" value="ECO:0007669"/>
    <property type="project" value="UniProtKB-SubCell"/>
</dbReference>
<dbReference type="PROSITE" id="PS00352">
    <property type="entry name" value="CSD_1"/>
    <property type="match status" value="1"/>
</dbReference>
<dbReference type="SMART" id="SM00357">
    <property type="entry name" value="CSP"/>
    <property type="match status" value="1"/>
</dbReference>
<dbReference type="PRINTS" id="PR00050">
    <property type="entry name" value="COLDSHOCK"/>
</dbReference>
<evidence type="ECO:0000256" key="2">
    <source>
        <dbReference type="ARBA" id="ARBA00022490"/>
    </source>
</evidence>
<comment type="caution">
    <text evidence="5">The sequence shown here is derived from an EMBL/GenBank/DDBJ whole genome shotgun (WGS) entry which is preliminary data.</text>
</comment>
<dbReference type="GO" id="GO:0031054">
    <property type="term" value="P:pre-miRNA processing"/>
    <property type="evidence" value="ECO:0007669"/>
    <property type="project" value="TreeGrafter"/>
</dbReference>
<keyword evidence="6" id="KW-1185">Reference proteome</keyword>
<dbReference type="GO" id="GO:0003729">
    <property type="term" value="F:mRNA binding"/>
    <property type="evidence" value="ECO:0007669"/>
    <property type="project" value="TreeGrafter"/>
</dbReference>
<name>A0A0M0JPE3_9EUKA</name>